<protein>
    <recommendedName>
        <fullName evidence="4">ABC transporter permease</fullName>
    </recommendedName>
</protein>
<dbReference type="PANTHER" id="PTHR46795">
    <property type="entry name" value="ABC TRANSPORTER PERMEASE-RELATED-RELATED"/>
    <property type="match status" value="1"/>
</dbReference>
<sequence>MPSSDYYIVSDKDYEKLPVPADIRSFHAWQATEGKQNVLSAAEKLYRQLTYQVTSGEYELYELNKRYGPIMFVGLFFGVVFFVSAGSFLYFRLYMDVDGDKQKFMTIARMCLSEKELKKVLGRQTAILFFAPIVALIHGAVALSALSSFFFYNLAKESAIVLSVFLAIQMIYFFIVRYFYTKQIKAAIHM</sequence>
<dbReference type="EMBL" id="JAUSSU010000022">
    <property type="protein sequence ID" value="MDQ0116635.1"/>
    <property type="molecule type" value="Genomic_DNA"/>
</dbReference>
<evidence type="ECO:0000313" key="2">
    <source>
        <dbReference type="EMBL" id="MDQ0116635.1"/>
    </source>
</evidence>
<feature type="transmembrane region" description="Helical" evidence="1">
    <location>
        <begin position="158"/>
        <end position="180"/>
    </location>
</feature>
<name>A0ABT9UD85_PAEHA</name>
<feature type="transmembrane region" description="Helical" evidence="1">
    <location>
        <begin position="127"/>
        <end position="152"/>
    </location>
</feature>
<evidence type="ECO:0000256" key="1">
    <source>
        <dbReference type="SAM" id="Phobius"/>
    </source>
</evidence>
<evidence type="ECO:0000313" key="3">
    <source>
        <dbReference type="Proteomes" id="UP001229346"/>
    </source>
</evidence>
<feature type="transmembrane region" description="Helical" evidence="1">
    <location>
        <begin position="70"/>
        <end position="91"/>
    </location>
</feature>
<keyword evidence="1" id="KW-0812">Transmembrane</keyword>
<keyword evidence="1" id="KW-0472">Membrane</keyword>
<proteinExistence type="predicted"/>
<dbReference type="RefSeq" id="WP_307208707.1">
    <property type="nucleotide sequence ID" value="NZ_JAUSSU010000022.1"/>
</dbReference>
<evidence type="ECO:0008006" key="4">
    <source>
        <dbReference type="Google" id="ProtNLM"/>
    </source>
</evidence>
<keyword evidence="1" id="KW-1133">Transmembrane helix</keyword>
<reference evidence="2 3" key="1">
    <citation type="submission" date="2023-07" db="EMBL/GenBank/DDBJ databases">
        <title>Sorghum-associated microbial communities from plants grown in Nebraska, USA.</title>
        <authorList>
            <person name="Schachtman D."/>
        </authorList>
    </citation>
    <scope>NUCLEOTIDE SEQUENCE [LARGE SCALE GENOMIC DNA]</scope>
    <source>
        <strain evidence="2 3">CC482</strain>
    </source>
</reference>
<dbReference type="PANTHER" id="PTHR46795:SF2">
    <property type="entry name" value="ABC TRANSPORTER, PERMEASE PROTEIN"/>
    <property type="match status" value="1"/>
</dbReference>
<dbReference type="Proteomes" id="UP001229346">
    <property type="component" value="Unassembled WGS sequence"/>
</dbReference>
<gene>
    <name evidence="2" type="ORF">J2T15_006117</name>
</gene>
<accession>A0ABT9UD85</accession>
<organism evidence="2 3">
    <name type="scientific">Paenibacillus harenae</name>
    <dbReference type="NCBI Taxonomy" id="306543"/>
    <lineage>
        <taxon>Bacteria</taxon>
        <taxon>Bacillati</taxon>
        <taxon>Bacillota</taxon>
        <taxon>Bacilli</taxon>
        <taxon>Bacillales</taxon>
        <taxon>Paenibacillaceae</taxon>
        <taxon>Paenibacillus</taxon>
    </lineage>
</organism>
<comment type="caution">
    <text evidence="2">The sequence shown here is derived from an EMBL/GenBank/DDBJ whole genome shotgun (WGS) entry which is preliminary data.</text>
</comment>
<keyword evidence="3" id="KW-1185">Reference proteome</keyword>
<dbReference type="InterPro" id="IPR052536">
    <property type="entry name" value="ABC-4_Integral_Memb_Prot"/>
</dbReference>